<keyword evidence="1" id="KW-1133">Transmembrane helix</keyword>
<accession>A0ABC9Z7U4</accession>
<reference evidence="2 3" key="2">
    <citation type="journal article" date="2016" name="Genome Announc.">
        <title>Draft Genome Sequence of Erythromycin- and Oxytetracycline-Sensitive Nocardia seriolae Strain U-1 (NBRC 110359).</title>
        <authorList>
            <person name="Imajoh M."/>
            <person name="Sukeda M."/>
            <person name="Shimizu M."/>
            <person name="Yamane J."/>
            <person name="Ohnishi K."/>
            <person name="Oshima S."/>
        </authorList>
    </citation>
    <scope>NUCLEOTIDE SEQUENCE [LARGE SCALE GENOMIC DNA]</scope>
    <source>
        <strain evidence="2 3">U-1</strain>
    </source>
</reference>
<comment type="caution">
    <text evidence="2">The sequence shown here is derived from an EMBL/GenBank/DDBJ whole genome shotgun (WGS) entry which is preliminary data.</text>
</comment>
<keyword evidence="1" id="KW-0472">Membrane</keyword>
<protein>
    <submittedName>
        <fullName evidence="2">Uncharacterized protein</fullName>
    </submittedName>
</protein>
<proteinExistence type="predicted"/>
<feature type="non-terminal residue" evidence="2">
    <location>
        <position position="1"/>
    </location>
</feature>
<dbReference type="Proteomes" id="UP000037179">
    <property type="component" value="Unassembled WGS sequence"/>
</dbReference>
<evidence type="ECO:0000313" key="3">
    <source>
        <dbReference type="Proteomes" id="UP000037179"/>
    </source>
</evidence>
<dbReference type="RefSeq" id="WP_238595074.1">
    <property type="nucleotide sequence ID" value="NZ_BBYQ01000268.1"/>
</dbReference>
<organism evidence="2 3">
    <name type="scientific">Nocardia seriolae</name>
    <dbReference type="NCBI Taxonomy" id="37332"/>
    <lineage>
        <taxon>Bacteria</taxon>
        <taxon>Bacillati</taxon>
        <taxon>Actinomycetota</taxon>
        <taxon>Actinomycetes</taxon>
        <taxon>Mycobacteriales</taxon>
        <taxon>Nocardiaceae</taxon>
        <taxon>Nocardia</taxon>
    </lineage>
</organism>
<dbReference type="AlphaFoldDB" id="A0ABC9Z7U4"/>
<gene>
    <name evidence="2" type="ORF">NSK11_contig00268-0006</name>
</gene>
<evidence type="ECO:0000256" key="1">
    <source>
        <dbReference type="SAM" id="Phobius"/>
    </source>
</evidence>
<keyword evidence="1" id="KW-0812">Transmembrane</keyword>
<keyword evidence="3" id="KW-1185">Reference proteome</keyword>
<reference evidence="3" key="1">
    <citation type="submission" date="2015-07" db="EMBL/GenBank/DDBJ databases">
        <title>Nocardia seriolae U-1 whole genome shotgun sequence.</title>
        <authorList>
            <person name="Imajoh M."/>
            <person name="Fukumoto Y."/>
            <person name="Sukeda M."/>
            <person name="Yamane J."/>
            <person name="Yamasaki K."/>
            <person name="Shimizu M."/>
            <person name="Ohnishi K."/>
            <person name="Oshima S."/>
        </authorList>
    </citation>
    <scope>NUCLEOTIDE SEQUENCE [LARGE SCALE GENOMIC DNA]</scope>
    <source>
        <strain evidence="3">U-1</strain>
    </source>
</reference>
<dbReference type="EMBL" id="BBYQ01000268">
    <property type="protein sequence ID" value="GAP33441.1"/>
    <property type="molecule type" value="Genomic_DNA"/>
</dbReference>
<name>A0ABC9Z7U4_9NOCA</name>
<evidence type="ECO:0000313" key="2">
    <source>
        <dbReference type="EMBL" id="GAP33441.1"/>
    </source>
</evidence>
<feature type="transmembrane region" description="Helical" evidence="1">
    <location>
        <begin position="31"/>
        <end position="52"/>
    </location>
</feature>
<sequence length="59" mass="6212">SVGVVGLLVAVASVGIIVPRADDEHGTLNYLVAWVLLCSLLLAPAGTAWTVFKLCHRPE</sequence>